<evidence type="ECO:0000313" key="2">
    <source>
        <dbReference type="EMBL" id="PTU32280.1"/>
    </source>
</evidence>
<dbReference type="PANTHER" id="PTHR45288:SF2">
    <property type="entry name" value="THIOREDOXIN FAMILY PROTEIN"/>
    <property type="match status" value="1"/>
</dbReference>
<dbReference type="PANTHER" id="PTHR45288">
    <property type="entry name" value="THIOREDOXIN FAMILY PROTEIN"/>
    <property type="match status" value="1"/>
</dbReference>
<feature type="domain" description="GST N-terminal" evidence="1">
    <location>
        <begin position="156"/>
        <end position="257"/>
    </location>
</feature>
<dbReference type="Pfam" id="PF13417">
    <property type="entry name" value="GST_N_3"/>
    <property type="match status" value="2"/>
</dbReference>
<dbReference type="RefSeq" id="WP_107939473.1">
    <property type="nucleotide sequence ID" value="NZ_QANS01000002.1"/>
</dbReference>
<comment type="caution">
    <text evidence="2">The sequence shown here is derived from an EMBL/GenBank/DDBJ whole genome shotgun (WGS) entry which is preliminary data.</text>
</comment>
<proteinExistence type="predicted"/>
<dbReference type="InterPro" id="IPR036249">
    <property type="entry name" value="Thioredoxin-like_sf"/>
</dbReference>
<dbReference type="InterPro" id="IPR004045">
    <property type="entry name" value="Glutathione_S-Trfase_N"/>
</dbReference>
<reference evidence="2 3" key="1">
    <citation type="submission" date="2018-04" db="EMBL/GenBank/DDBJ databases">
        <title>Novel species isolated from glacier.</title>
        <authorList>
            <person name="Liu Q."/>
            <person name="Xin Y.-H."/>
        </authorList>
    </citation>
    <scope>NUCLEOTIDE SEQUENCE [LARGE SCALE GENOMIC DNA]</scope>
    <source>
        <strain evidence="2 3">GT1R17</strain>
    </source>
</reference>
<dbReference type="AlphaFoldDB" id="A0A2T5MI96"/>
<evidence type="ECO:0000259" key="1">
    <source>
        <dbReference type="PROSITE" id="PS50404"/>
    </source>
</evidence>
<dbReference type="InterPro" id="IPR040079">
    <property type="entry name" value="Glutathione_S-Trfase"/>
</dbReference>
<dbReference type="SFLD" id="SFLDS00019">
    <property type="entry name" value="Glutathione_Transferase_(cytos"/>
    <property type="match status" value="1"/>
</dbReference>
<keyword evidence="3" id="KW-1185">Reference proteome</keyword>
<organism evidence="2 3">
    <name type="scientific">Stenotrophobium rhamnosiphilum</name>
    <dbReference type="NCBI Taxonomy" id="2029166"/>
    <lineage>
        <taxon>Bacteria</taxon>
        <taxon>Pseudomonadati</taxon>
        <taxon>Pseudomonadota</taxon>
        <taxon>Gammaproteobacteria</taxon>
        <taxon>Nevskiales</taxon>
        <taxon>Nevskiaceae</taxon>
        <taxon>Stenotrophobium</taxon>
    </lineage>
</organism>
<evidence type="ECO:0000313" key="3">
    <source>
        <dbReference type="Proteomes" id="UP000244248"/>
    </source>
</evidence>
<dbReference type="SFLD" id="SFLDG01202">
    <property type="entry name" value="SUF2.2"/>
    <property type="match status" value="1"/>
</dbReference>
<dbReference type="CDD" id="cd03041">
    <property type="entry name" value="GST_N_2GST_N"/>
    <property type="match status" value="1"/>
</dbReference>
<dbReference type="Proteomes" id="UP000244248">
    <property type="component" value="Unassembled WGS sequence"/>
</dbReference>
<dbReference type="SUPFAM" id="SSF52833">
    <property type="entry name" value="Thioredoxin-like"/>
    <property type="match status" value="2"/>
</dbReference>
<dbReference type="OrthoDB" id="9793736at2"/>
<sequence>MSRTLDVTTSVLASQLRGWRGSMVQKPARKQPEQPLQLYEFEASPYCRLVRERLTELDLDVMIYPCPQGGKRFRPTVKKLGGKQQYPFMVDPNTGTSLYESYDIIRYLNETYEGKVRNPTGLRRKLAVGMGLAATLSRAMLGLRGFKARTSNSPEKPLELYSFEASPFSRLVREVLCELELPYLLHSTGKARMSDIGPPEMRDKIFKGPKGTSRNRKFLEEHTGQVQVPYLIDPNTDVEMYESAKIIAYLENVYAAK</sequence>
<accession>A0A2T5MI96</accession>
<dbReference type="SFLD" id="SFLDG01181">
    <property type="entry name" value="SUF2"/>
    <property type="match status" value="1"/>
</dbReference>
<dbReference type="PROSITE" id="PS50404">
    <property type="entry name" value="GST_NTER"/>
    <property type="match status" value="2"/>
</dbReference>
<feature type="domain" description="GST N-terminal" evidence="1">
    <location>
        <begin position="34"/>
        <end position="116"/>
    </location>
</feature>
<gene>
    <name evidence="2" type="ORF">CJD38_06405</name>
</gene>
<protein>
    <recommendedName>
        <fullName evidence="1">GST N-terminal domain-containing protein</fullName>
    </recommendedName>
</protein>
<name>A0A2T5MI96_9GAMM</name>
<dbReference type="Gene3D" id="3.40.30.10">
    <property type="entry name" value="Glutaredoxin"/>
    <property type="match status" value="2"/>
</dbReference>
<dbReference type="EMBL" id="QANS01000002">
    <property type="protein sequence ID" value="PTU32280.1"/>
    <property type="molecule type" value="Genomic_DNA"/>
</dbReference>